<feature type="compositionally biased region" description="Polar residues" evidence="1">
    <location>
        <begin position="41"/>
        <end position="64"/>
    </location>
</feature>
<feature type="compositionally biased region" description="Pro residues" evidence="1">
    <location>
        <begin position="1"/>
        <end position="13"/>
    </location>
</feature>
<feature type="region of interest" description="Disordered" evidence="1">
    <location>
        <begin position="147"/>
        <end position="166"/>
    </location>
</feature>
<reference evidence="2 3" key="1">
    <citation type="submission" date="2024-08" db="EMBL/GenBank/DDBJ databases">
        <title>Insights into the chromosomal genome structure of Flemingia macrophylla.</title>
        <authorList>
            <person name="Ding Y."/>
            <person name="Zhao Y."/>
            <person name="Bi W."/>
            <person name="Wu M."/>
            <person name="Zhao G."/>
            <person name="Gong Y."/>
            <person name="Li W."/>
            <person name="Zhang P."/>
        </authorList>
    </citation>
    <scope>NUCLEOTIDE SEQUENCE [LARGE SCALE GENOMIC DNA]</scope>
    <source>
        <strain evidence="2">DYQJB</strain>
        <tissue evidence="2">Leaf</tissue>
    </source>
</reference>
<sequence length="166" mass="18381">MQPPIVQPIPPPIVEHTPSQPIPSQTIPSSMASQCLGVRRTSLSSPSQHNVSPMSIPSRLNENQFQEEQEMPTDAGGASTNIDDDPPIGAVLQIIEPCNDGNPKGRVYGVGKLTEDYMRGDRLTQQTSSSIAADSQKIIQLEEEVRQSREEVRQSREENQRLQRKL</sequence>
<feature type="compositionally biased region" description="Low complexity" evidence="1">
    <location>
        <begin position="17"/>
        <end position="30"/>
    </location>
</feature>
<evidence type="ECO:0000256" key="1">
    <source>
        <dbReference type="SAM" id="MobiDB-lite"/>
    </source>
</evidence>
<evidence type="ECO:0000313" key="2">
    <source>
        <dbReference type="EMBL" id="KAL2318906.1"/>
    </source>
</evidence>
<organism evidence="2 3">
    <name type="scientific">Flemingia macrophylla</name>
    <dbReference type="NCBI Taxonomy" id="520843"/>
    <lineage>
        <taxon>Eukaryota</taxon>
        <taxon>Viridiplantae</taxon>
        <taxon>Streptophyta</taxon>
        <taxon>Embryophyta</taxon>
        <taxon>Tracheophyta</taxon>
        <taxon>Spermatophyta</taxon>
        <taxon>Magnoliopsida</taxon>
        <taxon>eudicotyledons</taxon>
        <taxon>Gunneridae</taxon>
        <taxon>Pentapetalae</taxon>
        <taxon>rosids</taxon>
        <taxon>fabids</taxon>
        <taxon>Fabales</taxon>
        <taxon>Fabaceae</taxon>
        <taxon>Papilionoideae</taxon>
        <taxon>50 kb inversion clade</taxon>
        <taxon>NPAAA clade</taxon>
        <taxon>indigoferoid/millettioid clade</taxon>
        <taxon>Phaseoleae</taxon>
        <taxon>Flemingia</taxon>
    </lineage>
</organism>
<evidence type="ECO:0000313" key="3">
    <source>
        <dbReference type="Proteomes" id="UP001603857"/>
    </source>
</evidence>
<protein>
    <submittedName>
        <fullName evidence="2">Uncharacterized protein</fullName>
    </submittedName>
</protein>
<keyword evidence="3" id="KW-1185">Reference proteome</keyword>
<comment type="caution">
    <text evidence="2">The sequence shown here is derived from an EMBL/GenBank/DDBJ whole genome shotgun (WGS) entry which is preliminary data.</text>
</comment>
<accession>A0ABD1L5W3</accession>
<proteinExistence type="predicted"/>
<name>A0ABD1L5W3_9FABA</name>
<dbReference type="AlphaFoldDB" id="A0ABD1L5W3"/>
<dbReference type="Proteomes" id="UP001603857">
    <property type="component" value="Unassembled WGS sequence"/>
</dbReference>
<dbReference type="EMBL" id="JBGMDY010000011">
    <property type="protein sequence ID" value="KAL2318906.1"/>
    <property type="molecule type" value="Genomic_DNA"/>
</dbReference>
<gene>
    <name evidence="2" type="ORF">Fmac_032782</name>
</gene>
<feature type="region of interest" description="Disordered" evidence="1">
    <location>
        <begin position="1"/>
        <end position="87"/>
    </location>
</feature>